<dbReference type="HOGENOM" id="CLU_145409_2_0_5"/>
<dbReference type="KEGG" id="mor:MOC_0414"/>
<sequence>MLFRSETPPPPGNLRVSEPGASDQPTTAMLKADIDSGATGDKIAVYDPGLSSLGTDDEAAGSAPSHQRIALARETEAASAKVRRAARSPSLDAWIVLGFSGFIGAIGIVLSAAIWLGH</sequence>
<keyword evidence="2" id="KW-1133">Transmembrane helix</keyword>
<dbReference type="RefSeq" id="WP_043755333.1">
    <property type="nucleotide sequence ID" value="NZ_CP003811.1"/>
</dbReference>
<name>A0A089Q0M2_9HYPH</name>
<evidence type="ECO:0000256" key="1">
    <source>
        <dbReference type="SAM" id="MobiDB-lite"/>
    </source>
</evidence>
<feature type="transmembrane region" description="Helical" evidence="2">
    <location>
        <begin position="93"/>
        <end position="116"/>
    </location>
</feature>
<evidence type="ECO:0000313" key="3">
    <source>
        <dbReference type="EMBL" id="AIQ88169.1"/>
    </source>
</evidence>
<dbReference type="AlphaFoldDB" id="A0A089Q0M2"/>
<accession>A0A089Q0M2</accession>
<keyword evidence="4" id="KW-1185">Reference proteome</keyword>
<feature type="region of interest" description="Disordered" evidence="1">
    <location>
        <begin position="1"/>
        <end position="26"/>
    </location>
</feature>
<evidence type="ECO:0000256" key="2">
    <source>
        <dbReference type="SAM" id="Phobius"/>
    </source>
</evidence>
<dbReference type="eggNOG" id="ENOG5033CGX">
    <property type="taxonomic scope" value="Bacteria"/>
</dbReference>
<protein>
    <submittedName>
        <fullName evidence="3">Protein of unassigned function</fullName>
    </submittedName>
</protein>
<keyword evidence="2" id="KW-0812">Transmembrane</keyword>
<proteinExistence type="predicted"/>
<keyword evidence="2" id="KW-0472">Membrane</keyword>
<organism evidence="3 4">
    <name type="scientific">Methylobacterium oryzae CBMB20</name>
    <dbReference type="NCBI Taxonomy" id="693986"/>
    <lineage>
        <taxon>Bacteria</taxon>
        <taxon>Pseudomonadati</taxon>
        <taxon>Pseudomonadota</taxon>
        <taxon>Alphaproteobacteria</taxon>
        <taxon>Hyphomicrobiales</taxon>
        <taxon>Methylobacteriaceae</taxon>
        <taxon>Methylobacterium</taxon>
    </lineage>
</organism>
<dbReference type="EMBL" id="CP003811">
    <property type="protein sequence ID" value="AIQ88169.1"/>
    <property type="molecule type" value="Genomic_DNA"/>
</dbReference>
<evidence type="ECO:0000313" key="4">
    <source>
        <dbReference type="Proteomes" id="UP000029492"/>
    </source>
</evidence>
<dbReference type="Proteomes" id="UP000029492">
    <property type="component" value="Chromosome"/>
</dbReference>
<gene>
    <name evidence="3" type="ORF">MOC_0414</name>
</gene>
<reference evidence="3 4" key="1">
    <citation type="journal article" date="2014" name="PLoS ONE">
        <title>Genome Information of Methylobacterium oryzae, a Plant-Probiotic Methylotroph in the Phyllosphere.</title>
        <authorList>
            <person name="Kwak M.J."/>
            <person name="Jeong H."/>
            <person name="Madhaiyan M."/>
            <person name="Lee Y."/>
            <person name="Sa T.M."/>
            <person name="Oh T.K."/>
            <person name="Kim J.F."/>
        </authorList>
    </citation>
    <scope>NUCLEOTIDE SEQUENCE [LARGE SCALE GENOMIC DNA]</scope>
    <source>
        <strain evidence="3 4">CBMB20</strain>
    </source>
</reference>